<protein>
    <submittedName>
        <fullName evidence="1">Uncharacterized protein</fullName>
    </submittedName>
</protein>
<accession>A0ABS3D1C2</accession>
<proteinExistence type="predicted"/>
<sequence length="48" mass="5408">MAPEPDGSLRLSYAYHESEGKKLKRISGTLIYQPIEGLYMPPLEIDLS</sequence>
<evidence type="ECO:0000313" key="1">
    <source>
        <dbReference type="EMBL" id="MBN7822585.1"/>
    </source>
</evidence>
<name>A0ABS3D1C2_9ALTE</name>
<reference evidence="1 2" key="1">
    <citation type="submission" date="2021-03" db="EMBL/GenBank/DDBJ databases">
        <title>novel species isolated from a fishpond in China.</title>
        <authorList>
            <person name="Lu H."/>
            <person name="Cai Z."/>
        </authorList>
    </citation>
    <scope>NUCLEOTIDE SEQUENCE [LARGE SCALE GENOMIC DNA]</scope>
    <source>
        <strain evidence="1 2">Y57</strain>
    </source>
</reference>
<dbReference type="Proteomes" id="UP000663992">
    <property type="component" value="Unassembled WGS sequence"/>
</dbReference>
<keyword evidence="2" id="KW-1185">Reference proteome</keyword>
<gene>
    <name evidence="1" type="ORF">J0A65_22170</name>
</gene>
<dbReference type="EMBL" id="JAFKCS010000102">
    <property type="protein sequence ID" value="MBN7822585.1"/>
    <property type="molecule type" value="Genomic_DNA"/>
</dbReference>
<organism evidence="1 2">
    <name type="scientific">Bowmanella yangjiangensis</name>
    <dbReference type="NCBI Taxonomy" id="2811230"/>
    <lineage>
        <taxon>Bacteria</taxon>
        <taxon>Pseudomonadati</taxon>
        <taxon>Pseudomonadota</taxon>
        <taxon>Gammaproteobacteria</taxon>
        <taxon>Alteromonadales</taxon>
        <taxon>Alteromonadaceae</taxon>
        <taxon>Bowmanella</taxon>
    </lineage>
</organism>
<evidence type="ECO:0000313" key="2">
    <source>
        <dbReference type="Proteomes" id="UP000663992"/>
    </source>
</evidence>
<dbReference type="RefSeq" id="WP_206596495.1">
    <property type="nucleotide sequence ID" value="NZ_JAFKCS010000102.1"/>
</dbReference>
<comment type="caution">
    <text evidence="1">The sequence shown here is derived from an EMBL/GenBank/DDBJ whole genome shotgun (WGS) entry which is preliminary data.</text>
</comment>